<evidence type="ECO:0000256" key="5">
    <source>
        <dbReference type="ARBA" id="ARBA00023237"/>
    </source>
</evidence>
<reference evidence="8 9" key="1">
    <citation type="submission" date="2016-03" db="EMBL/GenBank/DDBJ databases">
        <title>Niastella vici sp. nov., isolated from farmland soil.</title>
        <authorList>
            <person name="Chen L."/>
            <person name="Wang D."/>
            <person name="Yang S."/>
            <person name="Wang G."/>
        </authorList>
    </citation>
    <scope>NUCLEOTIDE SEQUENCE [LARGE SCALE GENOMIC DNA]</scope>
    <source>
        <strain evidence="8 9">DJ57</strain>
    </source>
</reference>
<evidence type="ECO:0000313" key="9">
    <source>
        <dbReference type="Proteomes" id="UP000192796"/>
    </source>
</evidence>
<accession>A0A1V9G0X3</accession>
<dbReference type="Gene3D" id="1.25.40.390">
    <property type="match status" value="1"/>
</dbReference>
<sequence>MNKIFLIAVLACTVISCKKDFIELSPEDEIAEASFYKTEAQFRMALTAAYQPLRDLETNDFYTGEMRSDNTHYQYYQINRGTAYTMRENIADFMDDPSNDYSNAVYFHCFRGVSRANIILDRIDGGTLTDAAKNDIVGQAKFLRAFNFFKLVRYFGGVPLFVHEVTDAEQSFLPRSTADQVYAQIVDDAKDAIAKLANPVFTSGKQNGQATKGSATMLLAEVYMVQKKYAEAETLLNTLPAMGYDLLANYSDVFSTTNKNSKESLFEVQYLEGLQGGQQSQFIYFFLPRSSNTTVITGVKTDNSGIGGWNTPTQDLIDAYEADDTLRKNASIAVAEGTYNSSNIFTFSANKSIINYKPAAGKVGVPYIRKYLNPHANPNNTNDNWPVYRYADALLLLAEAKNLQGKSAEALVPLNKVRARAFGNVTHNITTTDPAALTDIIAHERRVELAFENHRWHDLVRTGKAIDVMNAFGIKQKALYSYLSPASYQVDKNRLLYPIPQSERDLNVDLTQNDGYPQ</sequence>
<evidence type="ECO:0000313" key="8">
    <source>
        <dbReference type="EMBL" id="OQP64285.1"/>
    </source>
</evidence>
<comment type="similarity">
    <text evidence="2">Belongs to the SusD family.</text>
</comment>
<gene>
    <name evidence="8" type="ORF">A3860_20120</name>
</gene>
<dbReference type="GO" id="GO:0009279">
    <property type="term" value="C:cell outer membrane"/>
    <property type="evidence" value="ECO:0007669"/>
    <property type="project" value="UniProtKB-SubCell"/>
</dbReference>
<keyword evidence="5" id="KW-0998">Cell outer membrane</keyword>
<dbReference type="Pfam" id="PF07980">
    <property type="entry name" value="SusD_RagB"/>
    <property type="match status" value="1"/>
</dbReference>
<dbReference type="InterPro" id="IPR033985">
    <property type="entry name" value="SusD-like_N"/>
</dbReference>
<protein>
    <submittedName>
        <fullName evidence="8">Carbohydrate-binding protein SusD</fullName>
    </submittedName>
</protein>
<dbReference type="EMBL" id="LVYD01000042">
    <property type="protein sequence ID" value="OQP64285.1"/>
    <property type="molecule type" value="Genomic_DNA"/>
</dbReference>
<proteinExistence type="inferred from homology"/>
<evidence type="ECO:0000256" key="3">
    <source>
        <dbReference type="ARBA" id="ARBA00022729"/>
    </source>
</evidence>
<dbReference type="PROSITE" id="PS51257">
    <property type="entry name" value="PROKAR_LIPOPROTEIN"/>
    <property type="match status" value="1"/>
</dbReference>
<dbReference type="InterPro" id="IPR012944">
    <property type="entry name" value="SusD_RagB_dom"/>
</dbReference>
<comment type="caution">
    <text evidence="8">The sequence shown here is derived from an EMBL/GenBank/DDBJ whole genome shotgun (WGS) entry which is preliminary data.</text>
</comment>
<name>A0A1V9G0X3_9BACT</name>
<dbReference type="AlphaFoldDB" id="A0A1V9G0X3"/>
<dbReference type="CDD" id="cd08977">
    <property type="entry name" value="SusD"/>
    <property type="match status" value="1"/>
</dbReference>
<keyword evidence="3" id="KW-0732">Signal</keyword>
<dbReference type="OrthoDB" id="993981at2"/>
<organism evidence="8 9">
    <name type="scientific">Niastella vici</name>
    <dbReference type="NCBI Taxonomy" id="1703345"/>
    <lineage>
        <taxon>Bacteria</taxon>
        <taxon>Pseudomonadati</taxon>
        <taxon>Bacteroidota</taxon>
        <taxon>Chitinophagia</taxon>
        <taxon>Chitinophagales</taxon>
        <taxon>Chitinophagaceae</taxon>
        <taxon>Niastella</taxon>
    </lineage>
</organism>
<feature type="domain" description="RagB/SusD" evidence="6">
    <location>
        <begin position="262"/>
        <end position="516"/>
    </location>
</feature>
<evidence type="ECO:0000256" key="1">
    <source>
        <dbReference type="ARBA" id="ARBA00004442"/>
    </source>
</evidence>
<dbReference type="SUPFAM" id="SSF48452">
    <property type="entry name" value="TPR-like"/>
    <property type="match status" value="1"/>
</dbReference>
<comment type="subcellular location">
    <subcellularLocation>
        <location evidence="1">Cell outer membrane</location>
    </subcellularLocation>
</comment>
<evidence type="ECO:0000259" key="6">
    <source>
        <dbReference type="Pfam" id="PF07980"/>
    </source>
</evidence>
<evidence type="ECO:0000259" key="7">
    <source>
        <dbReference type="Pfam" id="PF14322"/>
    </source>
</evidence>
<dbReference type="InterPro" id="IPR011990">
    <property type="entry name" value="TPR-like_helical_dom_sf"/>
</dbReference>
<keyword evidence="4" id="KW-0472">Membrane</keyword>
<dbReference type="STRING" id="1703345.A3860_20120"/>
<feature type="domain" description="SusD-like N-terminal" evidence="7">
    <location>
        <begin position="20"/>
        <end position="223"/>
    </location>
</feature>
<dbReference type="RefSeq" id="WP_081146901.1">
    <property type="nucleotide sequence ID" value="NZ_LVYD01000042.1"/>
</dbReference>
<evidence type="ECO:0000256" key="4">
    <source>
        <dbReference type="ARBA" id="ARBA00023136"/>
    </source>
</evidence>
<dbReference type="Pfam" id="PF14322">
    <property type="entry name" value="SusD-like_3"/>
    <property type="match status" value="1"/>
</dbReference>
<evidence type="ECO:0000256" key="2">
    <source>
        <dbReference type="ARBA" id="ARBA00006275"/>
    </source>
</evidence>
<keyword evidence="9" id="KW-1185">Reference proteome</keyword>
<dbReference type="Proteomes" id="UP000192796">
    <property type="component" value="Unassembled WGS sequence"/>
</dbReference>